<dbReference type="Proteomes" id="UP000077701">
    <property type="component" value="Unassembled WGS sequence"/>
</dbReference>
<keyword evidence="3" id="KW-0812">Transmembrane</keyword>
<organism evidence="4 5">
    <name type="scientific">Planomonospora sphaerica</name>
    <dbReference type="NCBI Taxonomy" id="161355"/>
    <lineage>
        <taxon>Bacteria</taxon>
        <taxon>Bacillati</taxon>
        <taxon>Actinomycetota</taxon>
        <taxon>Actinomycetes</taxon>
        <taxon>Streptosporangiales</taxon>
        <taxon>Streptosporangiaceae</taxon>
        <taxon>Planomonospora</taxon>
    </lineage>
</organism>
<feature type="compositionally biased region" description="Low complexity" evidence="2">
    <location>
        <begin position="197"/>
        <end position="210"/>
    </location>
</feature>
<dbReference type="GO" id="GO:0043107">
    <property type="term" value="P:type IV pilus-dependent motility"/>
    <property type="evidence" value="ECO:0007669"/>
    <property type="project" value="InterPro"/>
</dbReference>
<keyword evidence="3" id="KW-1133">Transmembrane helix</keyword>
<gene>
    <name evidence="4" type="ORF">PS9374_00960</name>
</gene>
<dbReference type="STRING" id="161355.PS9374_00960"/>
<dbReference type="OrthoDB" id="3294994at2"/>
<keyword evidence="3" id="KW-0472">Membrane</keyword>
<dbReference type="InterPro" id="IPR007445">
    <property type="entry name" value="PilO"/>
</dbReference>
<name>A0A161LIL4_9ACTN</name>
<dbReference type="GO" id="GO:0043683">
    <property type="term" value="P:type IV pilus assembly"/>
    <property type="evidence" value="ECO:0007669"/>
    <property type="project" value="InterPro"/>
</dbReference>
<accession>A0A161LIL4</accession>
<keyword evidence="5" id="KW-1185">Reference proteome</keyword>
<feature type="coiled-coil region" evidence="1">
    <location>
        <begin position="44"/>
        <end position="81"/>
    </location>
</feature>
<dbReference type="Gene3D" id="3.30.70.60">
    <property type="match status" value="1"/>
</dbReference>
<dbReference type="InterPro" id="IPR014717">
    <property type="entry name" value="Transl_elong_EF1B/ribsomal_bS6"/>
</dbReference>
<dbReference type="Pfam" id="PF04350">
    <property type="entry name" value="PilO"/>
    <property type="match status" value="1"/>
</dbReference>
<sequence>MFSGRTDRLWIIGGVLAAAVLLVAGWFLLISPEKAEADRLHGDAETAQTQVATLRSRLADLERENADLPRYRSELAEARKALPATADSEKFLEQLQQAGEAAGVFLQGVNVGEPAKLEGSDAVMHHLPVAVTVTGGAAEAEEFLDQIQRVQPRAVLVESVTLGGGNDEDTEGAEGGALSTVVNLQIFVAPPDGEKTAPAAAPPAAGEDGS</sequence>
<feature type="region of interest" description="Disordered" evidence="2">
    <location>
        <begin position="191"/>
        <end position="210"/>
    </location>
</feature>
<comment type="caution">
    <text evidence="4">The sequence shown here is derived from an EMBL/GenBank/DDBJ whole genome shotgun (WGS) entry which is preliminary data.</text>
</comment>
<keyword evidence="1" id="KW-0175">Coiled coil</keyword>
<evidence type="ECO:0000256" key="3">
    <source>
        <dbReference type="SAM" id="Phobius"/>
    </source>
</evidence>
<dbReference type="RefSeq" id="WP_068894695.1">
    <property type="nucleotide sequence ID" value="NZ_BDCX01000002.1"/>
</dbReference>
<proteinExistence type="predicted"/>
<evidence type="ECO:0000256" key="1">
    <source>
        <dbReference type="SAM" id="Coils"/>
    </source>
</evidence>
<dbReference type="EMBL" id="BDCX01000002">
    <property type="protein sequence ID" value="GAT65327.1"/>
    <property type="molecule type" value="Genomic_DNA"/>
</dbReference>
<protein>
    <submittedName>
        <fullName evidence="4">Type IV pilus biogenesis protein PilO</fullName>
    </submittedName>
</protein>
<reference evidence="5" key="2">
    <citation type="submission" date="2016-04" db="EMBL/GenBank/DDBJ databases">
        <title>Planomonospora sphaerica JCM9374 whole genome shotgun sequence.</title>
        <authorList>
            <person name="Suzuki T."/>
            <person name="Dohra H."/>
            <person name="Kodani S."/>
        </authorList>
    </citation>
    <scope>NUCLEOTIDE SEQUENCE [LARGE SCALE GENOMIC DNA]</scope>
    <source>
        <strain evidence="5">JCM 9374</strain>
    </source>
</reference>
<feature type="transmembrane region" description="Helical" evidence="3">
    <location>
        <begin position="9"/>
        <end position="29"/>
    </location>
</feature>
<dbReference type="AlphaFoldDB" id="A0A161LIL4"/>
<evidence type="ECO:0000313" key="5">
    <source>
        <dbReference type="Proteomes" id="UP000077701"/>
    </source>
</evidence>
<evidence type="ECO:0000313" key="4">
    <source>
        <dbReference type="EMBL" id="GAT65327.1"/>
    </source>
</evidence>
<reference evidence="4 5" key="1">
    <citation type="journal article" date="2016" name="Genome Announc.">
        <title>Draft Genome Sequence of Planomonospora sphaerica JCM9374, a Rare Actinomycete.</title>
        <authorList>
            <person name="Dohra H."/>
            <person name="Suzuki T."/>
            <person name="Inoue Y."/>
            <person name="Kodani S."/>
        </authorList>
    </citation>
    <scope>NUCLEOTIDE SEQUENCE [LARGE SCALE GENOMIC DNA]</scope>
    <source>
        <strain evidence="4 5">JCM 9374</strain>
    </source>
</reference>
<evidence type="ECO:0000256" key="2">
    <source>
        <dbReference type="SAM" id="MobiDB-lite"/>
    </source>
</evidence>